<dbReference type="GO" id="GO:0005634">
    <property type="term" value="C:nucleus"/>
    <property type="evidence" value="ECO:0007669"/>
    <property type="project" value="TreeGrafter"/>
</dbReference>
<feature type="region of interest" description="Disordered" evidence="2">
    <location>
        <begin position="126"/>
        <end position="168"/>
    </location>
</feature>
<evidence type="ECO:0000313" key="4">
    <source>
        <dbReference type="Proteomes" id="UP000780801"/>
    </source>
</evidence>
<dbReference type="InterPro" id="IPR006931">
    <property type="entry name" value="Calcipressin"/>
</dbReference>
<comment type="caution">
    <text evidence="3">The sequence shown here is derived from an EMBL/GenBank/DDBJ whole genome shotgun (WGS) entry which is preliminary data.</text>
</comment>
<dbReference type="PANTHER" id="PTHR10300">
    <property type="entry name" value="CALCIPRESSIN"/>
    <property type="match status" value="1"/>
</dbReference>
<feature type="compositionally biased region" description="Polar residues" evidence="2">
    <location>
        <begin position="134"/>
        <end position="147"/>
    </location>
</feature>
<proteinExistence type="inferred from homology"/>
<dbReference type="EMBL" id="JAABOA010000757">
    <property type="protein sequence ID" value="KAF9583264.1"/>
    <property type="molecule type" value="Genomic_DNA"/>
</dbReference>
<dbReference type="Pfam" id="PF04847">
    <property type="entry name" value="Calcipressin"/>
    <property type="match status" value="1"/>
</dbReference>
<organism evidence="3 4">
    <name type="scientific">Lunasporangiospora selenospora</name>
    <dbReference type="NCBI Taxonomy" id="979761"/>
    <lineage>
        <taxon>Eukaryota</taxon>
        <taxon>Fungi</taxon>
        <taxon>Fungi incertae sedis</taxon>
        <taxon>Mucoromycota</taxon>
        <taxon>Mortierellomycotina</taxon>
        <taxon>Mortierellomycetes</taxon>
        <taxon>Mortierellales</taxon>
        <taxon>Mortierellaceae</taxon>
        <taxon>Lunasporangiospora</taxon>
    </lineage>
</organism>
<dbReference type="AlphaFoldDB" id="A0A9P6FXM0"/>
<gene>
    <name evidence="3" type="primary">CBP1</name>
    <name evidence="3" type="ORF">BGW38_009885</name>
</gene>
<feature type="compositionally biased region" description="Low complexity" evidence="2">
    <location>
        <begin position="148"/>
        <end position="158"/>
    </location>
</feature>
<dbReference type="GO" id="GO:0005737">
    <property type="term" value="C:cytoplasm"/>
    <property type="evidence" value="ECO:0007669"/>
    <property type="project" value="TreeGrafter"/>
</dbReference>
<evidence type="ECO:0000256" key="1">
    <source>
        <dbReference type="ARBA" id="ARBA00008209"/>
    </source>
</evidence>
<protein>
    <submittedName>
        <fullName evidence="3">Carbohydrate-binding module 1 protein</fullName>
    </submittedName>
</protein>
<sequence length="259" mass="28130">MSEPQSSTAATNTLTITNLEAPHFDKEIMLRLKAQAETFGEHTEISIDPSRHLLHPPELEKNWLISPPGSPPVGWSQIREDPPNTVHLADDLVKALIELGQPVYQLPRPDGTFADRSHLFESEVDDFSLDGHSSDGQSAPGTSGTTHSSGQDQGQRSQGQGGNGTEYERLPHQLRGLKIDTQAHSNDTPAGTSTCHSPASSLLPPQTPTVQVFSPAKEAEGDQPFITVQDWGIDREVPQPLRRRGTIPKTAFPTGPIHV</sequence>
<name>A0A9P6FXM0_9FUNG</name>
<evidence type="ECO:0000313" key="3">
    <source>
        <dbReference type="EMBL" id="KAF9583264.1"/>
    </source>
</evidence>
<dbReference type="GO" id="GO:0008597">
    <property type="term" value="F:calcium-dependent protein serine/threonine phosphatase regulator activity"/>
    <property type="evidence" value="ECO:0007669"/>
    <property type="project" value="TreeGrafter"/>
</dbReference>
<reference evidence="3" key="1">
    <citation type="journal article" date="2020" name="Fungal Divers.">
        <title>Resolving the Mortierellaceae phylogeny through synthesis of multi-gene phylogenetics and phylogenomics.</title>
        <authorList>
            <person name="Vandepol N."/>
            <person name="Liber J."/>
            <person name="Desiro A."/>
            <person name="Na H."/>
            <person name="Kennedy M."/>
            <person name="Barry K."/>
            <person name="Grigoriev I.V."/>
            <person name="Miller A.N."/>
            <person name="O'Donnell K."/>
            <person name="Stajich J.E."/>
            <person name="Bonito G."/>
        </authorList>
    </citation>
    <scope>NUCLEOTIDE SEQUENCE</scope>
    <source>
        <strain evidence="3">KOD1015</strain>
    </source>
</reference>
<dbReference type="PANTHER" id="PTHR10300:SF14">
    <property type="entry name" value="PROTEIN SARAH"/>
    <property type="match status" value="1"/>
</dbReference>
<feature type="region of interest" description="Disordered" evidence="2">
    <location>
        <begin position="183"/>
        <end position="202"/>
    </location>
</feature>
<dbReference type="GO" id="GO:0019722">
    <property type="term" value="P:calcium-mediated signaling"/>
    <property type="evidence" value="ECO:0007669"/>
    <property type="project" value="InterPro"/>
</dbReference>
<keyword evidence="4" id="KW-1185">Reference proteome</keyword>
<dbReference type="Proteomes" id="UP000780801">
    <property type="component" value="Unassembled WGS sequence"/>
</dbReference>
<evidence type="ECO:0000256" key="2">
    <source>
        <dbReference type="SAM" id="MobiDB-lite"/>
    </source>
</evidence>
<comment type="similarity">
    <text evidence="1">Belongs to the RCAN family.</text>
</comment>
<accession>A0A9P6FXM0</accession>
<dbReference type="OrthoDB" id="17212at2759"/>